<name>A0ABN7MGS7_9BACT</name>
<proteinExistence type="predicted"/>
<dbReference type="EMBL" id="CAJNBJ010000020">
    <property type="protein sequence ID" value="CAE6795717.1"/>
    <property type="molecule type" value="Genomic_DNA"/>
</dbReference>
<keyword evidence="2" id="KW-1185">Reference proteome</keyword>
<accession>A0ABN7MGS7</accession>
<sequence>MVLIAVPSSRRSIYQKSTTMHALMRDPVTGRFRRRYSCSSCQMLRVNGLPCHETGCPDSWIDTTRECRNCGCDFIPDSQWQHYCDDACAAW</sequence>
<gene>
    <name evidence="1" type="ORF">NSPZN2_70080</name>
</gene>
<comment type="caution">
    <text evidence="1">The sequence shown here is derived from an EMBL/GenBank/DDBJ whole genome shotgun (WGS) entry which is preliminary data.</text>
</comment>
<reference evidence="1 2" key="1">
    <citation type="submission" date="2021-02" db="EMBL/GenBank/DDBJ databases">
        <authorList>
            <person name="Han P."/>
        </authorList>
    </citation>
    <scope>NUCLEOTIDE SEQUENCE [LARGE SCALE GENOMIC DNA]</scope>
    <source>
        <strain evidence="1">Candidatus Nitrospira sp. ZN2</strain>
    </source>
</reference>
<protein>
    <submittedName>
        <fullName evidence="1">Uncharacterized protein</fullName>
    </submittedName>
</protein>
<dbReference type="Proteomes" id="UP000675880">
    <property type="component" value="Unassembled WGS sequence"/>
</dbReference>
<evidence type="ECO:0000313" key="1">
    <source>
        <dbReference type="EMBL" id="CAE6795717.1"/>
    </source>
</evidence>
<organism evidence="1 2">
    <name type="scientific">Nitrospira defluvii</name>
    <dbReference type="NCBI Taxonomy" id="330214"/>
    <lineage>
        <taxon>Bacteria</taxon>
        <taxon>Pseudomonadati</taxon>
        <taxon>Nitrospirota</taxon>
        <taxon>Nitrospiria</taxon>
        <taxon>Nitrospirales</taxon>
        <taxon>Nitrospiraceae</taxon>
        <taxon>Nitrospira</taxon>
    </lineage>
</organism>
<evidence type="ECO:0000313" key="2">
    <source>
        <dbReference type="Proteomes" id="UP000675880"/>
    </source>
</evidence>